<dbReference type="Proteomes" id="UP000195321">
    <property type="component" value="Unassembled WGS sequence"/>
</dbReference>
<dbReference type="AlphaFoldDB" id="A0A1S9X4T0"/>
<organism evidence="1 3">
    <name type="scientific">Bacillus pseudomycoides</name>
    <dbReference type="NCBI Taxonomy" id="64104"/>
    <lineage>
        <taxon>Bacteria</taxon>
        <taxon>Bacillati</taxon>
        <taxon>Bacillota</taxon>
        <taxon>Bacilli</taxon>
        <taxon>Bacillales</taxon>
        <taxon>Bacillaceae</taxon>
        <taxon>Bacillus</taxon>
        <taxon>Bacillus cereus group</taxon>
    </lineage>
</organism>
<proteinExistence type="predicted"/>
<sequence>MSCECINRFFENENLTRKLNNHSEIRNVKNEKEVVRNGAFEKGMADICVRGKYYKVAETFSPIS</sequence>
<comment type="caution">
    <text evidence="1">The sequence shown here is derived from an EMBL/GenBank/DDBJ whole genome shotgun (WGS) entry which is preliminary data.</text>
</comment>
<dbReference type="EMBL" id="MWPX01000009">
    <property type="protein sequence ID" value="OUM48985.1"/>
    <property type="molecule type" value="Genomic_DNA"/>
</dbReference>
<evidence type="ECO:0000313" key="1">
    <source>
        <dbReference type="EMBL" id="OUM48985.1"/>
    </source>
</evidence>
<dbReference type="Proteomes" id="UP000219775">
    <property type="component" value="Unassembled WGS sequence"/>
</dbReference>
<evidence type="ECO:0000313" key="2">
    <source>
        <dbReference type="EMBL" id="PEM69443.1"/>
    </source>
</evidence>
<reference evidence="1 3" key="1">
    <citation type="submission" date="2017-02" db="EMBL/GenBank/DDBJ databases">
        <title>Bacillus pseudomycoides isolate FSL K6-0042.</title>
        <authorList>
            <person name="Kovac J."/>
        </authorList>
    </citation>
    <scope>NUCLEOTIDE SEQUENCE [LARGE SCALE GENOMIC DNA]</scope>
    <source>
        <strain evidence="1 3">FSL K6-0042</strain>
    </source>
</reference>
<evidence type="ECO:0000313" key="3">
    <source>
        <dbReference type="Proteomes" id="UP000195321"/>
    </source>
</evidence>
<protein>
    <submittedName>
        <fullName evidence="1">Aminoacylase</fullName>
    </submittedName>
</protein>
<gene>
    <name evidence="1" type="ORF">BW425_10815</name>
    <name evidence="2" type="ORF">CN613_12060</name>
</gene>
<evidence type="ECO:0000313" key="4">
    <source>
        <dbReference type="Proteomes" id="UP000219775"/>
    </source>
</evidence>
<name>A0A1S9X4T0_9BACI</name>
<dbReference type="EMBL" id="NUDP01000040">
    <property type="protein sequence ID" value="PEM69443.1"/>
    <property type="molecule type" value="Genomic_DNA"/>
</dbReference>
<reference evidence="2 4" key="2">
    <citation type="submission" date="2017-09" db="EMBL/GenBank/DDBJ databases">
        <title>Large-scale bioinformatics analysis of Bacillus genomes uncovers conserved roles of natural products in bacterial physiology.</title>
        <authorList>
            <consortium name="Agbiome Team Llc"/>
            <person name="Bleich R.M."/>
            <person name="Grubbs K.J."/>
            <person name="Santa Maria K.C."/>
            <person name="Allen S.E."/>
            <person name="Farag S."/>
            <person name="Shank E.A."/>
            <person name="Bowers A."/>
        </authorList>
    </citation>
    <scope>NUCLEOTIDE SEQUENCE [LARGE SCALE GENOMIC DNA]</scope>
    <source>
        <strain evidence="2 4">AFS009893</strain>
    </source>
</reference>
<accession>A0A1S9X4T0</accession>